<name>A0AAU8J715_9CYAN</name>
<dbReference type="AlphaFoldDB" id="A0AAU8J715"/>
<reference evidence="1" key="1">
    <citation type="submission" date="2024-07" db="EMBL/GenBank/DDBJ databases">
        <authorList>
            <person name="Kim Y.J."/>
            <person name="Jeong J.Y."/>
        </authorList>
    </citation>
    <scope>NUCLEOTIDE SEQUENCE</scope>
    <source>
        <strain evidence="1">GIHE-MW2</strain>
    </source>
</reference>
<evidence type="ECO:0000313" key="1">
    <source>
        <dbReference type="EMBL" id="XCM34923.1"/>
    </source>
</evidence>
<sequence>MKKNYKITKKREKISQLFAIFFGLMEENTVEVIWLEVKKLGASITDVRVLVQ</sequence>
<protein>
    <submittedName>
        <fullName evidence="1">Uncharacterized protein</fullName>
    </submittedName>
</protein>
<dbReference type="RefSeq" id="WP_354634718.1">
    <property type="nucleotide sequence ID" value="NZ_CP159837.1"/>
</dbReference>
<organism evidence="1">
    <name type="scientific">Planktothricoides raciborskii GIHE-MW2</name>
    <dbReference type="NCBI Taxonomy" id="2792601"/>
    <lineage>
        <taxon>Bacteria</taxon>
        <taxon>Bacillati</taxon>
        <taxon>Cyanobacteriota</taxon>
        <taxon>Cyanophyceae</taxon>
        <taxon>Oscillatoriophycideae</taxon>
        <taxon>Oscillatoriales</taxon>
        <taxon>Oscillatoriaceae</taxon>
        <taxon>Planktothricoides</taxon>
    </lineage>
</organism>
<proteinExistence type="predicted"/>
<gene>
    <name evidence="1" type="ORF">ABWT76_003566</name>
</gene>
<dbReference type="EMBL" id="CP159837">
    <property type="protein sequence ID" value="XCM34923.1"/>
    <property type="molecule type" value="Genomic_DNA"/>
</dbReference>
<accession>A0AAU8J715</accession>